<reference evidence="2 3" key="1">
    <citation type="submission" date="2019-03" db="EMBL/GenBank/DDBJ databases">
        <title>Genomic Encyclopedia of Type Strains, Phase IV (KMG-IV): sequencing the most valuable type-strain genomes for metagenomic binning, comparative biology and taxonomic classification.</title>
        <authorList>
            <person name="Goeker M."/>
        </authorList>
    </citation>
    <scope>NUCLEOTIDE SEQUENCE [LARGE SCALE GENOMIC DNA]</scope>
    <source>
        <strain evidence="2 3">DSM 29489</strain>
    </source>
</reference>
<feature type="domain" description="Nitroreductase" evidence="1">
    <location>
        <begin position="7"/>
        <end position="50"/>
    </location>
</feature>
<dbReference type="InterPro" id="IPR029479">
    <property type="entry name" value="Nitroreductase"/>
</dbReference>
<dbReference type="GO" id="GO:0016491">
    <property type="term" value="F:oxidoreductase activity"/>
    <property type="evidence" value="ECO:0007669"/>
    <property type="project" value="InterPro"/>
</dbReference>
<evidence type="ECO:0000313" key="3">
    <source>
        <dbReference type="Proteomes" id="UP000295726"/>
    </source>
</evidence>
<dbReference type="Pfam" id="PF00881">
    <property type="entry name" value="Nitroreductase"/>
    <property type="match status" value="1"/>
</dbReference>
<protein>
    <submittedName>
        <fullName evidence="2">Nitroreductase family protein</fullName>
    </submittedName>
</protein>
<dbReference type="OrthoDB" id="9812105at2"/>
<evidence type="ECO:0000313" key="2">
    <source>
        <dbReference type="EMBL" id="TCS79796.1"/>
    </source>
</evidence>
<dbReference type="RefSeq" id="WP_132380147.1">
    <property type="nucleotide sequence ID" value="NZ_DAISCH010000025.1"/>
</dbReference>
<dbReference type="Proteomes" id="UP000295726">
    <property type="component" value="Unassembled WGS sequence"/>
</dbReference>
<evidence type="ECO:0000259" key="1">
    <source>
        <dbReference type="Pfam" id="PF00881"/>
    </source>
</evidence>
<sequence>MNIFRCIKDRRSIHRYSPDSINHSIIDSIASAASYSPSRENTLITHYITIENSFICREIMKDFCNTDEIKYALVI</sequence>
<name>A0A4R3K9R3_9FIRM</name>
<dbReference type="Gene3D" id="3.40.109.10">
    <property type="entry name" value="NADH Oxidase"/>
    <property type="match status" value="1"/>
</dbReference>
<accession>A0A4R3K9R3</accession>
<proteinExistence type="predicted"/>
<dbReference type="AlphaFoldDB" id="A0A4R3K9R3"/>
<gene>
    <name evidence="2" type="ORF">EDD59_10750</name>
</gene>
<dbReference type="SUPFAM" id="SSF55469">
    <property type="entry name" value="FMN-dependent nitroreductase-like"/>
    <property type="match status" value="1"/>
</dbReference>
<keyword evidence="3" id="KW-1185">Reference proteome</keyword>
<dbReference type="EMBL" id="SLZZ01000007">
    <property type="protein sequence ID" value="TCS79796.1"/>
    <property type="molecule type" value="Genomic_DNA"/>
</dbReference>
<dbReference type="InterPro" id="IPR000415">
    <property type="entry name" value="Nitroreductase-like"/>
</dbReference>
<organism evidence="2 3">
    <name type="scientific">Muricomes intestini</name>
    <dbReference type="NCBI Taxonomy" id="1796634"/>
    <lineage>
        <taxon>Bacteria</taxon>
        <taxon>Bacillati</taxon>
        <taxon>Bacillota</taxon>
        <taxon>Clostridia</taxon>
        <taxon>Lachnospirales</taxon>
        <taxon>Lachnospiraceae</taxon>
        <taxon>Muricomes</taxon>
    </lineage>
</organism>
<comment type="caution">
    <text evidence="2">The sequence shown here is derived from an EMBL/GenBank/DDBJ whole genome shotgun (WGS) entry which is preliminary data.</text>
</comment>